<proteinExistence type="inferred from homology"/>
<feature type="transmembrane region" description="Helical" evidence="7">
    <location>
        <begin position="219"/>
        <end position="245"/>
    </location>
</feature>
<feature type="domain" description="Cation/H+ exchanger transmembrane" evidence="8">
    <location>
        <begin position="14"/>
        <end position="374"/>
    </location>
</feature>
<feature type="transmembrane region" description="Helical" evidence="7">
    <location>
        <begin position="292"/>
        <end position="313"/>
    </location>
</feature>
<dbReference type="Proteomes" id="UP001597294">
    <property type="component" value="Unassembled WGS sequence"/>
</dbReference>
<evidence type="ECO:0000256" key="7">
    <source>
        <dbReference type="SAM" id="Phobius"/>
    </source>
</evidence>
<feature type="transmembrane region" description="Helical" evidence="7">
    <location>
        <begin position="265"/>
        <end position="285"/>
    </location>
</feature>
<evidence type="ECO:0000256" key="1">
    <source>
        <dbReference type="ARBA" id="ARBA00004141"/>
    </source>
</evidence>
<evidence type="ECO:0000259" key="8">
    <source>
        <dbReference type="Pfam" id="PF00999"/>
    </source>
</evidence>
<dbReference type="Pfam" id="PF00999">
    <property type="entry name" value="Na_H_Exchanger"/>
    <property type="match status" value="1"/>
</dbReference>
<dbReference type="PANTHER" id="PTHR42751">
    <property type="entry name" value="SODIUM/HYDROGEN EXCHANGER FAMILY/TRKA DOMAIN PROTEIN"/>
    <property type="match status" value="1"/>
</dbReference>
<keyword evidence="5 7" id="KW-1133">Transmembrane helix</keyword>
<keyword evidence="4 7" id="KW-0812">Transmembrane</keyword>
<dbReference type="InterPro" id="IPR006153">
    <property type="entry name" value="Cation/H_exchanger_TM"/>
</dbReference>
<feature type="transmembrane region" description="Helical" evidence="7">
    <location>
        <begin position="31"/>
        <end position="49"/>
    </location>
</feature>
<evidence type="ECO:0000256" key="2">
    <source>
        <dbReference type="ARBA" id="ARBA00005551"/>
    </source>
</evidence>
<dbReference type="EMBL" id="JBHUII010000004">
    <property type="protein sequence ID" value="MFD2205935.1"/>
    <property type="molecule type" value="Genomic_DNA"/>
</dbReference>
<evidence type="ECO:0000256" key="5">
    <source>
        <dbReference type="ARBA" id="ARBA00022989"/>
    </source>
</evidence>
<dbReference type="Gene3D" id="1.20.1530.20">
    <property type="match status" value="1"/>
</dbReference>
<evidence type="ECO:0000256" key="3">
    <source>
        <dbReference type="ARBA" id="ARBA00022448"/>
    </source>
</evidence>
<feature type="transmembrane region" description="Helical" evidence="7">
    <location>
        <begin position="325"/>
        <end position="346"/>
    </location>
</feature>
<accession>A0ABW5BKH5</accession>
<organism evidence="9 10">
    <name type="scientific">Kiloniella antarctica</name>
    <dbReference type="NCBI Taxonomy" id="1550907"/>
    <lineage>
        <taxon>Bacteria</taxon>
        <taxon>Pseudomonadati</taxon>
        <taxon>Pseudomonadota</taxon>
        <taxon>Alphaproteobacteria</taxon>
        <taxon>Rhodospirillales</taxon>
        <taxon>Kiloniellaceae</taxon>
        <taxon>Kiloniella</taxon>
    </lineage>
</organism>
<feature type="transmembrane region" description="Helical" evidence="7">
    <location>
        <begin position="117"/>
        <end position="136"/>
    </location>
</feature>
<comment type="similarity">
    <text evidence="2">Belongs to the monovalent cation:proton antiporter 2 (CPA2) transporter (TC 2.A.37) family.</text>
</comment>
<gene>
    <name evidence="9" type="ORF">ACFSKO_09945</name>
</gene>
<name>A0ABW5BKH5_9PROT</name>
<evidence type="ECO:0000313" key="9">
    <source>
        <dbReference type="EMBL" id="MFD2205935.1"/>
    </source>
</evidence>
<comment type="caution">
    <text evidence="9">The sequence shown here is derived from an EMBL/GenBank/DDBJ whole genome shotgun (WGS) entry which is preliminary data.</text>
</comment>
<dbReference type="PANTHER" id="PTHR42751:SF3">
    <property type="entry name" value="SODIUM_GLUTAMATE SYMPORTER"/>
    <property type="match status" value="1"/>
</dbReference>
<dbReference type="RefSeq" id="WP_380251026.1">
    <property type="nucleotide sequence ID" value="NZ_JBHUII010000004.1"/>
</dbReference>
<comment type="subcellular location">
    <subcellularLocation>
        <location evidence="1">Membrane</location>
        <topology evidence="1">Multi-pass membrane protein</topology>
    </subcellularLocation>
</comment>
<feature type="transmembrane region" description="Helical" evidence="7">
    <location>
        <begin position="182"/>
        <end position="207"/>
    </location>
</feature>
<feature type="transmembrane region" description="Helical" evidence="7">
    <location>
        <begin position="148"/>
        <end position="170"/>
    </location>
</feature>
<keyword evidence="3" id="KW-0813">Transport</keyword>
<feature type="transmembrane region" description="Helical" evidence="7">
    <location>
        <begin position="358"/>
        <end position="376"/>
    </location>
</feature>
<feature type="transmembrane region" description="Helical" evidence="7">
    <location>
        <begin position="6"/>
        <end position="24"/>
    </location>
</feature>
<feature type="transmembrane region" description="Helical" evidence="7">
    <location>
        <begin position="55"/>
        <end position="72"/>
    </location>
</feature>
<dbReference type="InterPro" id="IPR038770">
    <property type="entry name" value="Na+/solute_symporter_sf"/>
</dbReference>
<feature type="transmembrane region" description="Helical" evidence="7">
    <location>
        <begin position="84"/>
        <end position="105"/>
    </location>
</feature>
<keyword evidence="6 7" id="KW-0472">Membrane</keyword>
<evidence type="ECO:0000313" key="10">
    <source>
        <dbReference type="Proteomes" id="UP001597294"/>
    </source>
</evidence>
<reference evidence="10" key="1">
    <citation type="journal article" date="2019" name="Int. J. Syst. Evol. Microbiol.">
        <title>The Global Catalogue of Microorganisms (GCM) 10K type strain sequencing project: providing services to taxonomists for standard genome sequencing and annotation.</title>
        <authorList>
            <consortium name="The Broad Institute Genomics Platform"/>
            <consortium name="The Broad Institute Genome Sequencing Center for Infectious Disease"/>
            <person name="Wu L."/>
            <person name="Ma J."/>
        </authorList>
    </citation>
    <scope>NUCLEOTIDE SEQUENCE [LARGE SCALE GENOMIC DNA]</scope>
    <source>
        <strain evidence="10">CGMCC 4.7192</strain>
    </source>
</reference>
<evidence type="ECO:0000256" key="6">
    <source>
        <dbReference type="ARBA" id="ARBA00023136"/>
    </source>
</evidence>
<protein>
    <submittedName>
        <fullName evidence="9">Cation:proton antiporter</fullName>
    </submittedName>
</protein>
<keyword evidence="10" id="KW-1185">Reference proteome</keyword>
<sequence length="392" mass="41749">MHLDPALSSFVAIILLLTGVGMAAHLFRQPVVVGYLLAGMILGPDGLAIVTDSDVLGRLGSIGVVLLLFFVGMEVSPKRLIANWRIAVMGTVLQIGLSVAIAFGLGEVLGWSFGRSLLIGFVLSLSSTAVILKLFQDWKEQDTNTGQDVLGILLVQDLAVIPMLIVIGAFSNTGFHTGQVVLQLVGGAGLLGIAIAVSVFAPIKLPFSKFWRQDHEMQVLIALTICFGLALISGLLQLSTALGAFVAGMVLHATHDTDWVEHSLLGFRTVFLAAFFLSIGMLVDFDFLAENWPLVCLLVGISLIANSGINTGILKLFGRSWRESIYGGAVLAQIGEFSFVLAAVGLQVALINETGYQIIISVITLSLLVSPVWIGGTKHLLKKYGDKNDVPA</sequence>
<evidence type="ECO:0000256" key="4">
    <source>
        <dbReference type="ARBA" id="ARBA00022692"/>
    </source>
</evidence>